<dbReference type="InterPro" id="IPR057008">
    <property type="entry name" value="SpoVR-like_C"/>
</dbReference>
<feature type="domain" description="SpoVR protein-like N-terminal" evidence="1">
    <location>
        <begin position="12"/>
        <end position="428"/>
    </location>
</feature>
<dbReference type="Proteomes" id="UP000254968">
    <property type="component" value="Unassembled WGS sequence"/>
</dbReference>
<dbReference type="OrthoDB" id="9784270at2"/>
<evidence type="ECO:0000259" key="2">
    <source>
        <dbReference type="Pfam" id="PF24755"/>
    </source>
</evidence>
<dbReference type="InterPro" id="IPR007390">
    <property type="entry name" value="Spore_V_R"/>
</dbReference>
<evidence type="ECO:0000313" key="3">
    <source>
        <dbReference type="EMBL" id="STX30112.1"/>
    </source>
</evidence>
<dbReference type="NCBIfam" id="NF008737">
    <property type="entry name" value="PRK11767.1"/>
    <property type="match status" value="1"/>
</dbReference>
<dbReference type="PANTHER" id="PTHR30029:SF2">
    <property type="entry name" value="STAGE V SPORULATION PROTEIN R"/>
    <property type="match status" value="1"/>
</dbReference>
<evidence type="ECO:0000259" key="1">
    <source>
        <dbReference type="Pfam" id="PF04293"/>
    </source>
</evidence>
<evidence type="ECO:0000313" key="4">
    <source>
        <dbReference type="Proteomes" id="UP000254968"/>
    </source>
</evidence>
<reference evidence="3 4" key="1">
    <citation type="submission" date="2018-06" db="EMBL/GenBank/DDBJ databases">
        <authorList>
            <consortium name="Pathogen Informatics"/>
            <person name="Doyle S."/>
        </authorList>
    </citation>
    <scope>NUCLEOTIDE SEQUENCE [LARGE SCALE GENOMIC DNA]</scope>
    <source>
        <strain evidence="3 4">NCTC13315</strain>
    </source>
</reference>
<dbReference type="RefSeq" id="WP_115303835.1">
    <property type="nucleotide sequence ID" value="NZ_CAAAHO010000005.1"/>
</dbReference>
<name>A0A378I5I9_9GAMM</name>
<keyword evidence="4" id="KW-1185">Reference proteome</keyword>
<dbReference type="Pfam" id="PF24755">
    <property type="entry name" value="SpoVR_C"/>
    <property type="match status" value="1"/>
</dbReference>
<dbReference type="InterPro" id="IPR057270">
    <property type="entry name" value="Ycgb-like"/>
</dbReference>
<dbReference type="Pfam" id="PF04293">
    <property type="entry name" value="SpoVR"/>
    <property type="match status" value="1"/>
</dbReference>
<dbReference type="PANTHER" id="PTHR30029">
    <property type="entry name" value="STAGE V SPORULATION PROTEIN R"/>
    <property type="match status" value="1"/>
</dbReference>
<proteinExistence type="predicted"/>
<accession>A0A378I5I9</accession>
<feature type="domain" description="SpoVR-like C-terminal" evidence="2">
    <location>
        <begin position="432"/>
        <end position="484"/>
    </location>
</feature>
<organism evidence="3 4">
    <name type="scientific">Legionella beliardensis</name>
    <dbReference type="NCBI Taxonomy" id="91822"/>
    <lineage>
        <taxon>Bacteria</taxon>
        <taxon>Pseudomonadati</taxon>
        <taxon>Pseudomonadota</taxon>
        <taxon>Gammaproteobacteria</taxon>
        <taxon>Legionellales</taxon>
        <taxon>Legionellaceae</taxon>
        <taxon>Legionella</taxon>
    </lineage>
</organism>
<sequence>MKKREPLSTGADWTFELIQTYDREISRLARDFKLDTYPNQIEIISAEQMMDAYASVGMPIGYHHWSFGKHFVGVEKSYQRGEMGLAYELVINSNPCIAYLMEENTMAMQALVIAHACYGHNSFFKNNYLFKMWTSADAIIDYLVFARHYVSECEERYGIDEVEAILDACHALMNYGVDRYKHPPALSIQEEKIRQQNREIYLQSQINELWRTIPHKQANFNTEKKRFPSEPQENILYFLEKNAPLLQPWQREIIRIVRKIAQYFYPQGQTKVMNEGWACFWHYTLINALYDEGLVADEFMLEILQNHSNVIMQPTFDSPYYSGINPYTLGYHMMQDIKRICQNPTAEDKHWFPYLANTDWLTSLDTAMRNYKDESFIAQYLSPHLIRELKLFHIIDDDRNADIVVHAIHDESGYQTIREALSRQYNLGYQEPDIQVYSVDTEGNRSLTLHHTQQHNIPLADTTNEVLKHLYTLWKFPVKLQSIDTEGQITAEYHCPPGPFNKEVQDS</sequence>
<dbReference type="EMBL" id="UGNV01000001">
    <property type="protein sequence ID" value="STX30112.1"/>
    <property type="molecule type" value="Genomic_DNA"/>
</dbReference>
<dbReference type="InterPro" id="IPR056174">
    <property type="entry name" value="SpoVR_N"/>
</dbReference>
<dbReference type="AlphaFoldDB" id="A0A378I5I9"/>
<protein>
    <submittedName>
        <fullName evidence="3">Stage V sporulation protein R</fullName>
    </submittedName>
</protein>
<gene>
    <name evidence="3" type="primary">spoVR</name>
    <name evidence="3" type="ORF">NCTC13315_02676</name>
</gene>